<dbReference type="Proteomes" id="UP001597044">
    <property type="component" value="Unassembled WGS sequence"/>
</dbReference>
<gene>
    <name evidence="1" type="ORF">ACFQ0F_02510</name>
</gene>
<keyword evidence="2" id="KW-1185">Reference proteome</keyword>
<keyword evidence="1" id="KW-0378">Hydrolase</keyword>
<accession>A0ABW3HCW4</accession>
<evidence type="ECO:0000313" key="2">
    <source>
        <dbReference type="Proteomes" id="UP001597044"/>
    </source>
</evidence>
<dbReference type="Gene3D" id="3.40.50.1820">
    <property type="entry name" value="alpha/beta hydrolase"/>
    <property type="match status" value="1"/>
</dbReference>
<proteinExistence type="predicted"/>
<protein>
    <submittedName>
        <fullName evidence="1">Alpha/beta hydrolase</fullName>
    </submittedName>
</protein>
<dbReference type="GO" id="GO:0016787">
    <property type="term" value="F:hydrolase activity"/>
    <property type="evidence" value="ECO:0007669"/>
    <property type="project" value="UniProtKB-KW"/>
</dbReference>
<dbReference type="RefSeq" id="WP_379068764.1">
    <property type="nucleotide sequence ID" value="NZ_JBHTIT010000001.1"/>
</dbReference>
<dbReference type="EMBL" id="JBHTIT010000001">
    <property type="protein sequence ID" value="MFD0949271.1"/>
    <property type="molecule type" value="Genomic_DNA"/>
</dbReference>
<dbReference type="SUPFAM" id="SSF53474">
    <property type="entry name" value="alpha/beta-Hydrolases"/>
    <property type="match status" value="1"/>
</dbReference>
<sequence>MTSSMPWRPNVPGDYRGPRIALIHGFMAGVHMQWHLLRFLREHGFADTTLYSNHLRPASIAKDLAPAAQAGRPIVLLGYSQGGIQVMKVAKLLEAQQVKCDLVISLAAGGIGRWHPAQWGFNGRRVPANVSRYLNYFAANDKLGTDRRKADNLAHATSDNTRLENIAYSEAAGVDHLSIARCYPTERVLPEVKTLFLDRLLNELAELSS</sequence>
<name>A0ABW3HCW4_9GAMM</name>
<organism evidence="1 2">
    <name type="scientific">Paraperlucidibaca wandonensis</name>
    <dbReference type="NCBI Taxonomy" id="1268273"/>
    <lineage>
        <taxon>Bacteria</taxon>
        <taxon>Pseudomonadati</taxon>
        <taxon>Pseudomonadota</taxon>
        <taxon>Gammaproteobacteria</taxon>
        <taxon>Moraxellales</taxon>
        <taxon>Moraxellaceae</taxon>
        <taxon>Paraperlucidibaca</taxon>
    </lineage>
</organism>
<reference evidence="2" key="1">
    <citation type="journal article" date="2019" name="Int. J. Syst. Evol. Microbiol.">
        <title>The Global Catalogue of Microorganisms (GCM) 10K type strain sequencing project: providing services to taxonomists for standard genome sequencing and annotation.</title>
        <authorList>
            <consortium name="The Broad Institute Genomics Platform"/>
            <consortium name="The Broad Institute Genome Sequencing Center for Infectious Disease"/>
            <person name="Wu L."/>
            <person name="Ma J."/>
        </authorList>
    </citation>
    <scope>NUCLEOTIDE SEQUENCE [LARGE SCALE GENOMIC DNA]</scope>
    <source>
        <strain evidence="2">CCUG 63419</strain>
    </source>
</reference>
<comment type="caution">
    <text evidence="1">The sequence shown here is derived from an EMBL/GenBank/DDBJ whole genome shotgun (WGS) entry which is preliminary data.</text>
</comment>
<dbReference type="InterPro" id="IPR029058">
    <property type="entry name" value="AB_hydrolase_fold"/>
</dbReference>
<evidence type="ECO:0000313" key="1">
    <source>
        <dbReference type="EMBL" id="MFD0949271.1"/>
    </source>
</evidence>